<evidence type="ECO:0000313" key="2">
    <source>
        <dbReference type="Proteomes" id="UP000478052"/>
    </source>
</evidence>
<proteinExistence type="predicted"/>
<keyword evidence="2" id="KW-1185">Reference proteome</keyword>
<evidence type="ECO:0000313" key="1">
    <source>
        <dbReference type="EMBL" id="KAF0768392.1"/>
    </source>
</evidence>
<reference evidence="1 2" key="1">
    <citation type="submission" date="2019-08" db="EMBL/GenBank/DDBJ databases">
        <title>Whole genome of Aphis craccivora.</title>
        <authorList>
            <person name="Voronova N.V."/>
            <person name="Shulinski R.S."/>
            <person name="Bandarenka Y.V."/>
            <person name="Zhorov D.G."/>
            <person name="Warner D."/>
        </authorList>
    </citation>
    <scope>NUCLEOTIDE SEQUENCE [LARGE SCALE GENOMIC DNA]</scope>
    <source>
        <strain evidence="1">180601</strain>
        <tissue evidence="1">Whole Body</tissue>
    </source>
</reference>
<sequence>SKTSKSASIFKLSLVSDRKVNLVGTLGGQSKKFPIIFQSVRKNPKKVTEKQEFLRKTRFRIDFFIWL</sequence>
<organism evidence="1 2">
    <name type="scientific">Aphis craccivora</name>
    <name type="common">Cowpea aphid</name>
    <dbReference type="NCBI Taxonomy" id="307492"/>
    <lineage>
        <taxon>Eukaryota</taxon>
        <taxon>Metazoa</taxon>
        <taxon>Ecdysozoa</taxon>
        <taxon>Arthropoda</taxon>
        <taxon>Hexapoda</taxon>
        <taxon>Insecta</taxon>
        <taxon>Pterygota</taxon>
        <taxon>Neoptera</taxon>
        <taxon>Paraneoptera</taxon>
        <taxon>Hemiptera</taxon>
        <taxon>Sternorrhyncha</taxon>
        <taxon>Aphidomorpha</taxon>
        <taxon>Aphidoidea</taxon>
        <taxon>Aphididae</taxon>
        <taxon>Aphidini</taxon>
        <taxon>Aphis</taxon>
        <taxon>Aphis</taxon>
    </lineage>
</organism>
<feature type="non-terminal residue" evidence="1">
    <location>
        <position position="1"/>
    </location>
</feature>
<dbReference type="AlphaFoldDB" id="A0A6G0ZCD9"/>
<accession>A0A6G0ZCD9</accession>
<protein>
    <submittedName>
        <fullName evidence="1">Uncharacterized protein</fullName>
    </submittedName>
</protein>
<dbReference type="EMBL" id="VUJU01000779">
    <property type="protein sequence ID" value="KAF0768392.1"/>
    <property type="molecule type" value="Genomic_DNA"/>
</dbReference>
<dbReference type="Proteomes" id="UP000478052">
    <property type="component" value="Unassembled WGS sequence"/>
</dbReference>
<name>A0A6G0ZCD9_APHCR</name>
<comment type="caution">
    <text evidence="1">The sequence shown here is derived from an EMBL/GenBank/DDBJ whole genome shotgun (WGS) entry which is preliminary data.</text>
</comment>
<gene>
    <name evidence="1" type="ORF">FWK35_00012742</name>
</gene>